<reference evidence="2 3" key="1">
    <citation type="journal article" date="2018" name="Int. J. Syst. Evol. Microbiol.">
        <title>Lactobacillus bambusae sp. nov., isolated from a traditional fermented Ma-bamboo shoots of Taiwan.</title>
        <authorList>
            <person name="Wang L.-T."/>
        </authorList>
    </citation>
    <scope>NUCLEOTIDE SEQUENCE [LARGE SCALE GENOMIC DNA]</scope>
    <source>
        <strain evidence="2 3">BS-W1</strain>
    </source>
</reference>
<evidence type="ECO:0000256" key="1">
    <source>
        <dbReference type="SAM" id="MobiDB-lite"/>
    </source>
</evidence>
<evidence type="ECO:0000313" key="2">
    <source>
        <dbReference type="EMBL" id="PWG00948.1"/>
    </source>
</evidence>
<proteinExistence type="predicted"/>
<dbReference type="RefSeq" id="WP_109249661.1">
    <property type="nucleotide sequence ID" value="NZ_QCXQ01000001.1"/>
</dbReference>
<dbReference type="Proteomes" id="UP000245080">
    <property type="component" value="Unassembled WGS sequence"/>
</dbReference>
<keyword evidence="3" id="KW-1185">Reference proteome</keyword>
<name>A0A2V1N352_9LACO</name>
<comment type="caution">
    <text evidence="2">The sequence shown here is derived from an EMBL/GenBank/DDBJ whole genome shotgun (WGS) entry which is preliminary data.</text>
</comment>
<organism evidence="2 3">
    <name type="scientific">Levilactobacillus bambusae</name>
    <dbReference type="NCBI Taxonomy" id="2024736"/>
    <lineage>
        <taxon>Bacteria</taxon>
        <taxon>Bacillati</taxon>
        <taxon>Bacillota</taxon>
        <taxon>Bacilli</taxon>
        <taxon>Lactobacillales</taxon>
        <taxon>Lactobacillaceae</taxon>
        <taxon>Levilactobacillus</taxon>
    </lineage>
</organism>
<feature type="region of interest" description="Disordered" evidence="1">
    <location>
        <begin position="55"/>
        <end position="83"/>
    </location>
</feature>
<accession>A0A2V1N352</accession>
<sequence>MSLTTAQSITLNGESLINGQRVATFTTNISADQSYANISMNVLLPDVYDTNKPAVRQDRDDFQDKADEIQDGLDAEASTTTKE</sequence>
<feature type="compositionally biased region" description="Basic and acidic residues" evidence="1">
    <location>
        <begin position="55"/>
        <end position="68"/>
    </location>
</feature>
<dbReference type="OrthoDB" id="2327795at2"/>
<evidence type="ECO:0000313" key="3">
    <source>
        <dbReference type="Proteomes" id="UP000245080"/>
    </source>
</evidence>
<dbReference type="EMBL" id="QCXQ01000001">
    <property type="protein sequence ID" value="PWG00948.1"/>
    <property type="molecule type" value="Genomic_DNA"/>
</dbReference>
<protein>
    <submittedName>
        <fullName evidence="2">Uncharacterized protein</fullName>
    </submittedName>
</protein>
<gene>
    <name evidence="2" type="ORF">DCM90_01870</name>
</gene>
<dbReference type="AlphaFoldDB" id="A0A2V1N352"/>